<keyword evidence="3" id="KW-0012">Acyltransferase</keyword>
<name>A0A507EGD5_9FUNG</name>
<evidence type="ECO:0000256" key="3">
    <source>
        <dbReference type="ARBA" id="ARBA00023315"/>
    </source>
</evidence>
<dbReference type="InterPro" id="IPR002123">
    <property type="entry name" value="Plipid/glycerol_acylTrfase"/>
</dbReference>
<evidence type="ECO:0000313" key="7">
    <source>
        <dbReference type="Proteomes" id="UP000318582"/>
    </source>
</evidence>
<dbReference type="GO" id="GO:0016746">
    <property type="term" value="F:acyltransferase activity"/>
    <property type="evidence" value="ECO:0007669"/>
    <property type="project" value="UniProtKB-KW"/>
</dbReference>
<keyword evidence="4" id="KW-0472">Membrane</keyword>
<reference evidence="6 7" key="1">
    <citation type="journal article" date="2019" name="Sci. Rep.">
        <title>Comparative genomics of chytrid fungi reveal insights into the obligate biotrophic and pathogenic lifestyle of Synchytrium endobioticum.</title>
        <authorList>
            <person name="van de Vossenberg B.T.L.H."/>
            <person name="Warris S."/>
            <person name="Nguyen H.D.T."/>
            <person name="van Gent-Pelzer M.P.E."/>
            <person name="Joly D.L."/>
            <person name="van de Geest H.C."/>
            <person name="Bonants P.J.M."/>
            <person name="Smith D.S."/>
            <person name="Levesque C.A."/>
            <person name="van der Lee T.A.J."/>
        </authorList>
    </citation>
    <scope>NUCLEOTIDE SEQUENCE [LARGE SCALE GENOMIC DNA]</scope>
    <source>
        <strain evidence="6 7">CBS 809.83</strain>
    </source>
</reference>
<organism evidence="6 7">
    <name type="scientific">Powellomyces hirtus</name>
    <dbReference type="NCBI Taxonomy" id="109895"/>
    <lineage>
        <taxon>Eukaryota</taxon>
        <taxon>Fungi</taxon>
        <taxon>Fungi incertae sedis</taxon>
        <taxon>Chytridiomycota</taxon>
        <taxon>Chytridiomycota incertae sedis</taxon>
        <taxon>Chytridiomycetes</taxon>
        <taxon>Spizellomycetales</taxon>
        <taxon>Powellomycetaceae</taxon>
        <taxon>Powellomyces</taxon>
    </lineage>
</organism>
<dbReference type="InterPro" id="IPR032098">
    <property type="entry name" value="Acyltransf_C"/>
</dbReference>
<dbReference type="Pfam" id="PF16076">
    <property type="entry name" value="Acyltransf_C"/>
    <property type="match status" value="1"/>
</dbReference>
<evidence type="ECO:0000313" key="6">
    <source>
        <dbReference type="EMBL" id="TPX62894.1"/>
    </source>
</evidence>
<dbReference type="EMBL" id="QEAQ01000001">
    <property type="protein sequence ID" value="TPX62894.1"/>
    <property type="molecule type" value="Genomic_DNA"/>
</dbReference>
<dbReference type="PANTHER" id="PTHR10983">
    <property type="entry name" value="1-ACYLGLYCEROL-3-PHOSPHATE ACYLTRANSFERASE-RELATED"/>
    <property type="match status" value="1"/>
</dbReference>
<proteinExistence type="inferred from homology"/>
<evidence type="ECO:0000256" key="4">
    <source>
        <dbReference type="SAM" id="Phobius"/>
    </source>
</evidence>
<dbReference type="AlphaFoldDB" id="A0A507EGD5"/>
<comment type="similarity">
    <text evidence="1">Belongs to the 1-acyl-sn-glycerol-3-phosphate acyltransferase family.</text>
</comment>
<keyword evidence="4" id="KW-1133">Transmembrane helix</keyword>
<dbReference type="CDD" id="cd07990">
    <property type="entry name" value="LPLAT_LCLAT1-like"/>
    <property type="match status" value="1"/>
</dbReference>
<dbReference type="SUPFAM" id="SSF69593">
    <property type="entry name" value="Glycerol-3-phosphate (1)-acyltransferase"/>
    <property type="match status" value="1"/>
</dbReference>
<keyword evidence="4" id="KW-0812">Transmembrane</keyword>
<accession>A0A507EGD5</accession>
<feature type="domain" description="Phospholipid/glycerol acyltransferase" evidence="5">
    <location>
        <begin position="88"/>
        <end position="209"/>
    </location>
</feature>
<keyword evidence="2" id="KW-0808">Transferase</keyword>
<sequence>MPAAMGRVQFALRTFVFVLIMDCTAASINLLQYPGLLLSLASRHAYRKYIQFTQALFGSLIVLLTYLFTPVEIVVTGDHQALTRDAMAVIMANHQIYSDWWWLWILAWHKGAHGSMKIILKQSLKYLPVFGWGMQFFEFIFLARKWAVDRAMMSKILHRALNDELPLWLVIFPEGTVITDDTKAKTRAYAKKMDIPDDPTFVLIPKSTGLYFCLKNLQPDANYLWDITMGYEGLNGDQTPYEVYSLSRVFFEAKGPERVHMHIQKVLVKDIPGFEDSKGMNTKKDESVAGTKEEAVIDEERTEKFTLWLRKRFLQKDQLMTSFYKLGHFPKDPSSPLIIRPIPKLQDWACLAFALGVGFWVAKKLWGWWI</sequence>
<dbReference type="Pfam" id="PF01553">
    <property type="entry name" value="Acyltransferase"/>
    <property type="match status" value="1"/>
</dbReference>
<dbReference type="GO" id="GO:0036149">
    <property type="term" value="P:phosphatidylinositol acyl-chain remodeling"/>
    <property type="evidence" value="ECO:0007669"/>
    <property type="project" value="TreeGrafter"/>
</dbReference>
<feature type="transmembrane region" description="Helical" evidence="4">
    <location>
        <begin position="126"/>
        <end position="143"/>
    </location>
</feature>
<keyword evidence="7" id="KW-1185">Reference proteome</keyword>
<evidence type="ECO:0000256" key="1">
    <source>
        <dbReference type="ARBA" id="ARBA00008655"/>
    </source>
</evidence>
<evidence type="ECO:0000256" key="2">
    <source>
        <dbReference type="ARBA" id="ARBA00022679"/>
    </source>
</evidence>
<protein>
    <recommendedName>
        <fullName evidence="5">Phospholipid/glycerol acyltransferase domain-containing protein</fullName>
    </recommendedName>
</protein>
<dbReference type="SMART" id="SM00563">
    <property type="entry name" value="PlsC"/>
    <property type="match status" value="1"/>
</dbReference>
<feature type="transmembrane region" description="Helical" evidence="4">
    <location>
        <begin position="49"/>
        <end position="75"/>
    </location>
</feature>
<evidence type="ECO:0000259" key="5">
    <source>
        <dbReference type="SMART" id="SM00563"/>
    </source>
</evidence>
<dbReference type="STRING" id="109895.A0A507EGD5"/>
<dbReference type="PANTHER" id="PTHR10983:SF16">
    <property type="entry name" value="LYSOCARDIOLIPIN ACYLTRANSFERASE 1"/>
    <property type="match status" value="1"/>
</dbReference>
<dbReference type="GO" id="GO:0005783">
    <property type="term" value="C:endoplasmic reticulum"/>
    <property type="evidence" value="ECO:0007669"/>
    <property type="project" value="TreeGrafter"/>
</dbReference>
<comment type="caution">
    <text evidence="6">The sequence shown here is derived from an EMBL/GenBank/DDBJ whole genome shotgun (WGS) entry which is preliminary data.</text>
</comment>
<gene>
    <name evidence="6" type="ORF">PhCBS80983_g00071</name>
</gene>
<dbReference type="Proteomes" id="UP000318582">
    <property type="component" value="Unassembled WGS sequence"/>
</dbReference>